<evidence type="ECO:0000256" key="3">
    <source>
        <dbReference type="ARBA" id="ARBA00023163"/>
    </source>
</evidence>
<dbReference type="Pfam" id="PF13545">
    <property type="entry name" value="HTH_Crp_2"/>
    <property type="match status" value="1"/>
</dbReference>
<dbReference type="Proteomes" id="UP000530654">
    <property type="component" value="Unassembled WGS sequence"/>
</dbReference>
<gene>
    <name evidence="5" type="ORF">HLI17_21390</name>
</gene>
<dbReference type="SUPFAM" id="SSF51206">
    <property type="entry name" value="cAMP-binding domain-like"/>
    <property type="match status" value="1"/>
</dbReference>
<dbReference type="SUPFAM" id="SSF46785">
    <property type="entry name" value="Winged helix' DNA-binding domain"/>
    <property type="match status" value="1"/>
</dbReference>
<dbReference type="OrthoDB" id="7506088at2"/>
<dbReference type="InterPro" id="IPR036390">
    <property type="entry name" value="WH_DNA-bd_sf"/>
</dbReference>
<proteinExistence type="predicted"/>
<evidence type="ECO:0000256" key="1">
    <source>
        <dbReference type="ARBA" id="ARBA00023015"/>
    </source>
</evidence>
<dbReference type="RefSeq" id="WP_017963309.1">
    <property type="nucleotide sequence ID" value="NZ_JAAEAB010000022.1"/>
</dbReference>
<keyword evidence="1" id="KW-0805">Transcription regulation</keyword>
<keyword evidence="3" id="KW-0804">Transcription</keyword>
<feature type="domain" description="HTH crp-type" evidence="4">
    <location>
        <begin position="151"/>
        <end position="218"/>
    </location>
</feature>
<evidence type="ECO:0000256" key="2">
    <source>
        <dbReference type="ARBA" id="ARBA00023125"/>
    </source>
</evidence>
<keyword evidence="2" id="KW-0238">DNA-binding</keyword>
<protein>
    <submittedName>
        <fullName evidence="5">Crp/Fnr family transcriptional regulator</fullName>
    </submittedName>
</protein>
<sequence length="241" mass="26656">MSDFSQSNIQNLLLRALAPEAFDLLQATMQPRELPVQFELVAPDVPSETACFLESGLASIVATNSDDESVEVGHVGYEGMAGAHVFLKVDQTPNRTFMQVEGHGISVPVSALLSMAQRVPSANDLLLKYVHCCELQLAHSALANARYTMPGRLARWLLMCHDRLRDRDLPLTHEFLSLMLGVRRAGVTNEIHILEGVHAIKATRGNIRILDRPKLEDLAGGSYGVPEHEYERLIGVPIRRT</sequence>
<dbReference type="Gene3D" id="2.60.120.10">
    <property type="entry name" value="Jelly Rolls"/>
    <property type="match status" value="1"/>
</dbReference>
<dbReference type="InterPro" id="IPR014710">
    <property type="entry name" value="RmlC-like_jellyroll"/>
</dbReference>
<dbReference type="GO" id="GO:0003677">
    <property type="term" value="F:DNA binding"/>
    <property type="evidence" value="ECO:0007669"/>
    <property type="project" value="UniProtKB-KW"/>
</dbReference>
<evidence type="ECO:0000259" key="4">
    <source>
        <dbReference type="Pfam" id="PF13545"/>
    </source>
</evidence>
<comment type="caution">
    <text evidence="5">The sequence shown here is derived from an EMBL/GenBank/DDBJ whole genome shotgun (WGS) entry which is preliminary data.</text>
</comment>
<accession>A0A7Y2W6Y8</accession>
<dbReference type="AlphaFoldDB" id="A0A7Y2W6Y8"/>
<evidence type="ECO:0000313" key="5">
    <source>
        <dbReference type="EMBL" id="NNH65810.1"/>
    </source>
</evidence>
<dbReference type="InterPro" id="IPR018490">
    <property type="entry name" value="cNMP-bd_dom_sf"/>
</dbReference>
<reference evidence="5 6" key="1">
    <citation type="submission" date="2020-04" db="EMBL/GenBank/DDBJ databases">
        <title>Rhizobium bacterial biofertilizers improve the content of phenolic compounds of Lactuca sativa L. under non-saline and saline-stress conditions.</title>
        <authorList>
            <person name="Ayuso-Calles M."/>
            <person name="Garcia-Estevez I."/>
            <person name="Jimenez-Gomez A."/>
            <person name="Flores-Felix J.D."/>
            <person name="Escribano-Bailon M."/>
            <person name="Rivas R."/>
        </authorList>
    </citation>
    <scope>NUCLEOTIDE SEQUENCE [LARGE SCALE GENOMIC DNA]</scope>
    <source>
        <strain evidence="5 6">GPTR02</strain>
    </source>
</reference>
<dbReference type="EMBL" id="JABEQY010000019">
    <property type="protein sequence ID" value="NNH65810.1"/>
    <property type="molecule type" value="Genomic_DNA"/>
</dbReference>
<name>A0A7Y2W6Y8_9HYPH</name>
<dbReference type="InterPro" id="IPR012318">
    <property type="entry name" value="HTH_CRP"/>
</dbReference>
<dbReference type="GO" id="GO:0006355">
    <property type="term" value="P:regulation of DNA-templated transcription"/>
    <property type="evidence" value="ECO:0007669"/>
    <property type="project" value="InterPro"/>
</dbReference>
<evidence type="ECO:0000313" key="6">
    <source>
        <dbReference type="Proteomes" id="UP000530654"/>
    </source>
</evidence>
<organism evidence="5 6">
    <name type="scientific">Rhizobium laguerreae</name>
    <dbReference type="NCBI Taxonomy" id="1076926"/>
    <lineage>
        <taxon>Bacteria</taxon>
        <taxon>Pseudomonadati</taxon>
        <taxon>Pseudomonadota</taxon>
        <taxon>Alphaproteobacteria</taxon>
        <taxon>Hyphomicrobiales</taxon>
        <taxon>Rhizobiaceae</taxon>
        <taxon>Rhizobium/Agrobacterium group</taxon>
        <taxon>Rhizobium</taxon>
    </lineage>
</organism>